<dbReference type="OrthoDB" id="1641903at2759"/>
<gene>
    <name evidence="8" type="ORF">D9Q98_010001</name>
</gene>
<proteinExistence type="inferred from homology"/>
<evidence type="ECO:0000256" key="3">
    <source>
        <dbReference type="ARBA" id="ARBA00022692"/>
    </source>
</evidence>
<evidence type="ECO:0000256" key="5">
    <source>
        <dbReference type="ARBA" id="ARBA00023136"/>
    </source>
</evidence>
<reference evidence="8" key="1">
    <citation type="journal article" date="2019" name="Plant J.">
        <title>Chlorella vulgaris genome assembly and annotation reveals the molecular basis for metabolic acclimation to high light conditions.</title>
        <authorList>
            <person name="Cecchin M."/>
            <person name="Marcolungo L."/>
            <person name="Rossato M."/>
            <person name="Girolomoni L."/>
            <person name="Cosentino E."/>
            <person name="Cuine S."/>
            <person name="Li-Beisson Y."/>
            <person name="Delledonne M."/>
            <person name="Ballottari M."/>
        </authorList>
    </citation>
    <scope>NUCLEOTIDE SEQUENCE</scope>
    <source>
        <strain evidence="8">211/11P</strain>
    </source>
</reference>
<feature type="transmembrane region" description="Helical" evidence="7">
    <location>
        <begin position="505"/>
        <end position="526"/>
    </location>
</feature>
<feature type="transmembrane region" description="Helical" evidence="7">
    <location>
        <begin position="319"/>
        <end position="341"/>
    </location>
</feature>
<feature type="transmembrane region" description="Helical" evidence="7">
    <location>
        <begin position="466"/>
        <end position="485"/>
    </location>
</feature>
<dbReference type="Pfam" id="PF00860">
    <property type="entry name" value="Xan_ur_permease"/>
    <property type="match status" value="1"/>
</dbReference>
<keyword evidence="3 7" id="KW-0812">Transmembrane</keyword>
<evidence type="ECO:0000313" key="8">
    <source>
        <dbReference type="EMBL" id="KAI3424449.1"/>
    </source>
</evidence>
<feature type="region of interest" description="Disordered" evidence="6">
    <location>
        <begin position="1"/>
        <end position="44"/>
    </location>
</feature>
<dbReference type="GO" id="GO:0016020">
    <property type="term" value="C:membrane"/>
    <property type="evidence" value="ECO:0007669"/>
    <property type="project" value="UniProtKB-SubCell"/>
</dbReference>
<dbReference type="NCBIfam" id="NF037981">
    <property type="entry name" value="NCS2_1"/>
    <property type="match status" value="1"/>
</dbReference>
<evidence type="ECO:0000313" key="9">
    <source>
        <dbReference type="Proteomes" id="UP001055712"/>
    </source>
</evidence>
<organism evidence="8 9">
    <name type="scientific">Chlorella vulgaris</name>
    <name type="common">Green alga</name>
    <dbReference type="NCBI Taxonomy" id="3077"/>
    <lineage>
        <taxon>Eukaryota</taxon>
        <taxon>Viridiplantae</taxon>
        <taxon>Chlorophyta</taxon>
        <taxon>core chlorophytes</taxon>
        <taxon>Trebouxiophyceae</taxon>
        <taxon>Chlorellales</taxon>
        <taxon>Chlorellaceae</taxon>
        <taxon>Chlorella clade</taxon>
        <taxon>Chlorella</taxon>
    </lineage>
</organism>
<feature type="transmembrane region" description="Helical" evidence="7">
    <location>
        <begin position="141"/>
        <end position="159"/>
    </location>
</feature>
<dbReference type="PANTHER" id="PTHR11119">
    <property type="entry name" value="XANTHINE-URACIL / VITAMIN C PERMEASE FAMILY MEMBER"/>
    <property type="match status" value="1"/>
</dbReference>
<feature type="transmembrane region" description="Helical" evidence="7">
    <location>
        <begin position="411"/>
        <end position="429"/>
    </location>
</feature>
<feature type="compositionally biased region" description="Basic and acidic residues" evidence="6">
    <location>
        <begin position="619"/>
        <end position="629"/>
    </location>
</feature>
<evidence type="ECO:0000256" key="6">
    <source>
        <dbReference type="SAM" id="MobiDB-lite"/>
    </source>
</evidence>
<dbReference type="AlphaFoldDB" id="A0A9D4YSU3"/>
<sequence>MPVTEVAPPQRRHSALEVNDSDEDEDARVAATTSETLVPESGGDLPDGTAAVAKTAVDDTGVLYGIADVPAWWMCILLGFQTYLTMLGASVLIPLILVPAMGGTTADLAEVICTCFFSSGINTLLQTLLGARLPIVQGGSFAYISPVLAISASIANSGMTFPSDHDRFIYTMREVQGGVIGSALIALGLALFGIFLWMLKHLSAVTISCNIAILGLSLYAAGWPAMGACIQLGLPVMCLIIIFAFHMKRVKIFGLAVFALFPVILGLGLTWLYAYIATVAGAYDNSSEATQNSCTTHQSNFGNILSIAPWFRVPYPCQWGAPIFSATGVLTLIAAVIPAALESIGDYFAAARLSGAPRPPSDVISRALAVESLACVVAGLFGTTAGSTAYAENVGAIAITRVASRRVTQTGALIMILLGTIGKFGALFASIPQAMVAGMFTVMFSLIAGVGFSNLEGVDLQNERNFFILGFGLYSGLSIPDYFTQYTADTGHGPVDTGSETVDNILNALFSTPAAVSLVACLLLDLTIPRANGKRPQEGWQQQLESSGKWWEDEEMERAYGWPFHLTPKWRCLVDPYKSAAWAALVRCGSLLSCSSSCRKHLPWRPRQGRRGSDGGARVSREGEPERAAHGTSLPLSLRPQRTSDVELLA</sequence>
<feature type="transmembrane region" description="Helical" evidence="7">
    <location>
        <begin position="435"/>
        <end position="454"/>
    </location>
</feature>
<reference evidence="8" key="2">
    <citation type="submission" date="2020-11" db="EMBL/GenBank/DDBJ databases">
        <authorList>
            <person name="Cecchin M."/>
            <person name="Marcolungo L."/>
            <person name="Rossato M."/>
            <person name="Girolomoni L."/>
            <person name="Cosentino E."/>
            <person name="Cuine S."/>
            <person name="Li-Beisson Y."/>
            <person name="Delledonne M."/>
            <person name="Ballottari M."/>
        </authorList>
    </citation>
    <scope>NUCLEOTIDE SEQUENCE</scope>
    <source>
        <strain evidence="8">211/11P</strain>
        <tissue evidence="8">Whole cell</tissue>
    </source>
</reference>
<feature type="transmembrane region" description="Helical" evidence="7">
    <location>
        <begin position="252"/>
        <end position="276"/>
    </location>
</feature>
<feature type="transmembrane region" description="Helical" evidence="7">
    <location>
        <begin position="179"/>
        <end position="197"/>
    </location>
</feature>
<keyword evidence="4 7" id="KW-1133">Transmembrane helix</keyword>
<evidence type="ECO:0000256" key="7">
    <source>
        <dbReference type="SAM" id="Phobius"/>
    </source>
</evidence>
<evidence type="ECO:0000256" key="1">
    <source>
        <dbReference type="ARBA" id="ARBA00004141"/>
    </source>
</evidence>
<comment type="subcellular location">
    <subcellularLocation>
        <location evidence="1">Membrane</location>
        <topology evidence="1">Multi-pass membrane protein</topology>
    </subcellularLocation>
</comment>
<dbReference type="Proteomes" id="UP001055712">
    <property type="component" value="Unassembled WGS sequence"/>
</dbReference>
<evidence type="ECO:0000256" key="4">
    <source>
        <dbReference type="ARBA" id="ARBA00022989"/>
    </source>
</evidence>
<keyword evidence="5 7" id="KW-0472">Membrane</keyword>
<feature type="transmembrane region" description="Helical" evidence="7">
    <location>
        <begin position="83"/>
        <end position="102"/>
    </location>
</feature>
<name>A0A9D4YSU3_CHLVU</name>
<feature type="region of interest" description="Disordered" evidence="6">
    <location>
        <begin position="605"/>
        <end position="650"/>
    </location>
</feature>
<dbReference type="EMBL" id="SIDB01000013">
    <property type="protein sequence ID" value="KAI3424449.1"/>
    <property type="molecule type" value="Genomic_DNA"/>
</dbReference>
<dbReference type="InterPro" id="IPR006043">
    <property type="entry name" value="NCS2"/>
</dbReference>
<protein>
    <submittedName>
        <fullName evidence="8">Uncharacterized protein</fullName>
    </submittedName>
</protein>
<comment type="similarity">
    <text evidence="2">Belongs to the nucleobase:cation symporter-2 (NCS2) (TC 2.A.40) family.</text>
</comment>
<feature type="transmembrane region" description="Helical" evidence="7">
    <location>
        <begin position="225"/>
        <end position="245"/>
    </location>
</feature>
<dbReference type="GO" id="GO:0022857">
    <property type="term" value="F:transmembrane transporter activity"/>
    <property type="evidence" value="ECO:0007669"/>
    <property type="project" value="InterPro"/>
</dbReference>
<keyword evidence="9" id="KW-1185">Reference proteome</keyword>
<accession>A0A9D4YSU3</accession>
<comment type="caution">
    <text evidence="8">The sequence shown here is derived from an EMBL/GenBank/DDBJ whole genome shotgun (WGS) entry which is preliminary data.</text>
</comment>
<evidence type="ECO:0000256" key="2">
    <source>
        <dbReference type="ARBA" id="ARBA00008821"/>
    </source>
</evidence>